<dbReference type="GO" id="GO:0140115">
    <property type="term" value="P:export across plasma membrane"/>
    <property type="evidence" value="ECO:0007669"/>
    <property type="project" value="UniProtKB-ARBA"/>
</dbReference>
<feature type="transmembrane region" description="Helical" evidence="6">
    <location>
        <begin position="109"/>
        <end position="126"/>
    </location>
</feature>
<evidence type="ECO:0000256" key="2">
    <source>
        <dbReference type="ARBA" id="ARBA00022448"/>
    </source>
</evidence>
<feature type="transmembrane region" description="Helical" evidence="6">
    <location>
        <begin position="167"/>
        <end position="191"/>
    </location>
</feature>
<dbReference type="Pfam" id="PF07690">
    <property type="entry name" value="MFS_1"/>
    <property type="match status" value="1"/>
</dbReference>
<dbReference type="PANTHER" id="PTHR23502">
    <property type="entry name" value="MAJOR FACILITATOR SUPERFAMILY"/>
    <property type="match status" value="1"/>
</dbReference>
<dbReference type="InterPro" id="IPR005829">
    <property type="entry name" value="Sugar_transporter_CS"/>
</dbReference>
<feature type="transmembrane region" description="Helical" evidence="6">
    <location>
        <begin position="132"/>
        <end position="155"/>
    </location>
</feature>
<feature type="transmembrane region" description="Helical" evidence="6">
    <location>
        <begin position="42"/>
        <end position="62"/>
    </location>
</feature>
<dbReference type="InterPro" id="IPR011701">
    <property type="entry name" value="MFS"/>
</dbReference>
<feature type="transmembrane region" description="Helical" evidence="6">
    <location>
        <begin position="68"/>
        <end position="97"/>
    </location>
</feature>
<dbReference type="GO" id="GO:0005886">
    <property type="term" value="C:plasma membrane"/>
    <property type="evidence" value="ECO:0007669"/>
    <property type="project" value="TreeGrafter"/>
</dbReference>
<dbReference type="PROSITE" id="PS00216">
    <property type="entry name" value="SUGAR_TRANSPORT_1"/>
    <property type="match status" value="1"/>
</dbReference>
<comment type="caution">
    <text evidence="8">The sequence shown here is derived from an EMBL/GenBank/DDBJ whole genome shotgun (WGS) entry which is preliminary data.</text>
</comment>
<evidence type="ECO:0000256" key="6">
    <source>
        <dbReference type="SAM" id="Phobius"/>
    </source>
</evidence>
<proteinExistence type="predicted"/>
<dbReference type="InterPro" id="IPR020846">
    <property type="entry name" value="MFS_dom"/>
</dbReference>
<feature type="domain" description="Major facilitator superfamily (MFS) profile" evidence="7">
    <location>
        <begin position="43"/>
        <end position="492"/>
    </location>
</feature>
<keyword evidence="4 6" id="KW-1133">Transmembrane helix</keyword>
<evidence type="ECO:0000313" key="9">
    <source>
        <dbReference type="Proteomes" id="UP000286045"/>
    </source>
</evidence>
<evidence type="ECO:0000259" key="7">
    <source>
        <dbReference type="PROSITE" id="PS50850"/>
    </source>
</evidence>
<evidence type="ECO:0000256" key="5">
    <source>
        <dbReference type="ARBA" id="ARBA00023136"/>
    </source>
</evidence>
<dbReference type="GO" id="GO:0022857">
    <property type="term" value="F:transmembrane transporter activity"/>
    <property type="evidence" value="ECO:0007669"/>
    <property type="project" value="InterPro"/>
</dbReference>
<dbReference type="PANTHER" id="PTHR23502:SF51">
    <property type="entry name" value="QUINIDINE RESISTANCE PROTEIN 1-RELATED"/>
    <property type="match status" value="1"/>
</dbReference>
<dbReference type="PROSITE" id="PS50850">
    <property type="entry name" value="MFS"/>
    <property type="match status" value="1"/>
</dbReference>
<dbReference type="Proteomes" id="UP000286045">
    <property type="component" value="Unassembled WGS sequence"/>
</dbReference>
<sequence>MASEEETAVTLADERAPLLAPTTPAPTDAVPFSVFTPRRKRWILFLTGFAGFFSPLSSFVFYPAIVPIAAGLGVTVGLVNLAITTYMVVSGIVPAILGNAADKVGRRPVYVLALSIYFVANVGLALQDSYPALLVLRMVQSAGISGTISLGYGIISDIATPSERGSYVGIFALGPNVAPPLGPVIGGVIAAKLGWRWIFWFLAILGGVCLLAIVLALPETARPIVGNGSIPATGMNRTVVSLLCSGKRDEEENASAQEEVARKSRLASFPNPLASLKLLLERDLFVLLLCNGIFYAACACVQASLSSLFIRVYGYQELQAGLVYIPHGLGALASAYVWGKFLDSEYARVARAHGHDPNEAKRKLEDGFPIEVARLRSAFYVIGLTAVSTTAYGWAVQKQLHVAVPLAIQAVIGFTAAAAFVTFGTLITDLNPGRSSTAAASSNVVRASLAAAATAVLEPILDAVGAGWCFTIFGGIFATCAPLMVYQIKIGPKWRKSRGCREAESSNASSERRE</sequence>
<dbReference type="AlphaFoldDB" id="A0A439DE20"/>
<comment type="subcellular location">
    <subcellularLocation>
        <location evidence="1">Membrane</location>
        <topology evidence="1">Multi-pass membrane protein</topology>
    </subcellularLocation>
</comment>
<dbReference type="SUPFAM" id="SSF103473">
    <property type="entry name" value="MFS general substrate transporter"/>
    <property type="match status" value="1"/>
</dbReference>
<protein>
    <recommendedName>
        <fullName evidence="7">Major facilitator superfamily (MFS) profile domain-containing protein</fullName>
    </recommendedName>
</protein>
<feature type="transmembrane region" description="Helical" evidence="6">
    <location>
        <begin position="284"/>
        <end position="310"/>
    </location>
</feature>
<organism evidence="8 9">
    <name type="scientific">Xylaria grammica</name>
    <dbReference type="NCBI Taxonomy" id="363999"/>
    <lineage>
        <taxon>Eukaryota</taxon>
        <taxon>Fungi</taxon>
        <taxon>Dikarya</taxon>
        <taxon>Ascomycota</taxon>
        <taxon>Pezizomycotina</taxon>
        <taxon>Sordariomycetes</taxon>
        <taxon>Xylariomycetidae</taxon>
        <taxon>Xylariales</taxon>
        <taxon>Xylariaceae</taxon>
        <taxon>Xylaria</taxon>
    </lineage>
</organism>
<evidence type="ECO:0000313" key="8">
    <source>
        <dbReference type="EMBL" id="RWA12663.1"/>
    </source>
</evidence>
<keyword evidence="9" id="KW-1185">Reference proteome</keyword>
<keyword evidence="5 6" id="KW-0472">Membrane</keyword>
<feature type="transmembrane region" description="Helical" evidence="6">
    <location>
        <begin position="197"/>
        <end position="217"/>
    </location>
</feature>
<dbReference type="InterPro" id="IPR036259">
    <property type="entry name" value="MFS_trans_sf"/>
</dbReference>
<dbReference type="EMBL" id="RYZI01000044">
    <property type="protein sequence ID" value="RWA12663.1"/>
    <property type="molecule type" value="Genomic_DNA"/>
</dbReference>
<reference evidence="8 9" key="1">
    <citation type="submission" date="2018-12" db="EMBL/GenBank/DDBJ databases">
        <title>Draft genome sequence of Xylaria grammica IHI A82.</title>
        <authorList>
            <person name="Buettner E."/>
            <person name="Kellner H."/>
        </authorList>
    </citation>
    <scope>NUCLEOTIDE SEQUENCE [LARGE SCALE GENOMIC DNA]</scope>
    <source>
        <strain evidence="8 9">IHI A82</strain>
    </source>
</reference>
<feature type="transmembrane region" description="Helical" evidence="6">
    <location>
        <begin position="322"/>
        <end position="339"/>
    </location>
</feature>
<gene>
    <name evidence="8" type="ORF">EKO27_g2415</name>
</gene>
<feature type="transmembrane region" description="Helical" evidence="6">
    <location>
        <begin position="463"/>
        <end position="486"/>
    </location>
</feature>
<name>A0A439DE20_9PEZI</name>
<dbReference type="Gene3D" id="1.20.1250.20">
    <property type="entry name" value="MFS general substrate transporter like domains"/>
    <property type="match status" value="1"/>
</dbReference>
<dbReference type="FunFam" id="1.20.1720.10:FF:000009">
    <property type="entry name" value="MFS multidrug transporter"/>
    <property type="match status" value="1"/>
</dbReference>
<keyword evidence="2" id="KW-0813">Transport</keyword>
<evidence type="ECO:0000256" key="4">
    <source>
        <dbReference type="ARBA" id="ARBA00022989"/>
    </source>
</evidence>
<dbReference type="GO" id="GO:0042908">
    <property type="term" value="P:xenobiotic transport"/>
    <property type="evidence" value="ECO:0007669"/>
    <property type="project" value="UniProtKB-ARBA"/>
</dbReference>
<feature type="transmembrane region" description="Helical" evidence="6">
    <location>
        <begin position="402"/>
        <end position="426"/>
    </location>
</feature>
<evidence type="ECO:0000256" key="3">
    <source>
        <dbReference type="ARBA" id="ARBA00022692"/>
    </source>
</evidence>
<keyword evidence="3 6" id="KW-0812">Transmembrane</keyword>
<evidence type="ECO:0000256" key="1">
    <source>
        <dbReference type="ARBA" id="ARBA00004141"/>
    </source>
</evidence>
<accession>A0A439DE20</accession>
<dbReference type="STRING" id="363999.A0A439DE20"/>